<dbReference type="RefSeq" id="WP_074521906.1">
    <property type="nucleotide sequence ID" value="NZ_FNHZ01000006.1"/>
</dbReference>
<keyword evidence="4" id="KW-0119">Carbohydrate metabolism</keyword>
<dbReference type="PANTHER" id="PTHR43772">
    <property type="entry name" value="ENDO-1,4-BETA-XYLANASE"/>
    <property type="match status" value="1"/>
</dbReference>
<dbReference type="GO" id="GO:0004553">
    <property type="term" value="F:hydrolase activity, hydrolyzing O-glycosyl compounds"/>
    <property type="evidence" value="ECO:0007669"/>
    <property type="project" value="InterPro"/>
</dbReference>
<feature type="site" description="Important for catalytic activity, responsible for pKa modulation of the active site Glu and correct orientation of both the proton donor and substrate" evidence="6">
    <location>
        <position position="142"/>
    </location>
</feature>
<evidence type="ECO:0000256" key="7">
    <source>
        <dbReference type="RuleBase" id="RU361187"/>
    </source>
</evidence>
<dbReference type="PANTHER" id="PTHR43772:SF2">
    <property type="entry name" value="PUTATIVE (AFU_ORTHOLOGUE AFUA_2G04480)-RELATED"/>
    <property type="match status" value="1"/>
</dbReference>
<dbReference type="CDD" id="cd18620">
    <property type="entry name" value="GH43_XylA-like"/>
    <property type="match status" value="1"/>
</dbReference>
<dbReference type="Proteomes" id="UP000187651">
    <property type="component" value="Unassembled WGS sequence"/>
</dbReference>
<evidence type="ECO:0000313" key="8">
    <source>
        <dbReference type="EMBL" id="SDN10768.1"/>
    </source>
</evidence>
<reference evidence="9" key="1">
    <citation type="submission" date="2016-10" db="EMBL/GenBank/DDBJ databases">
        <authorList>
            <person name="Varghese N."/>
            <person name="Submissions S."/>
        </authorList>
    </citation>
    <scope>NUCLEOTIDE SEQUENCE [LARGE SCALE GENOMIC DNA]</scope>
    <source>
        <strain evidence="9">M83</strain>
    </source>
</reference>
<comment type="similarity">
    <text evidence="1 7">Belongs to the glycosyl hydrolase 43 family.</text>
</comment>
<keyword evidence="3 7" id="KW-0378">Hydrolase</keyword>
<dbReference type="AlphaFoldDB" id="A0A1G9YNM3"/>
<dbReference type="Pfam" id="PF04616">
    <property type="entry name" value="Glyco_hydro_43"/>
    <property type="match status" value="1"/>
</dbReference>
<dbReference type="InterPro" id="IPR023296">
    <property type="entry name" value="Glyco_hydro_beta-prop_sf"/>
</dbReference>
<keyword evidence="5 7" id="KW-0326">Glycosidase</keyword>
<dbReference type="Gene3D" id="2.115.10.20">
    <property type="entry name" value="Glycosyl hydrolase domain, family 43"/>
    <property type="match status" value="1"/>
</dbReference>
<dbReference type="EMBL" id="FNHZ01000006">
    <property type="protein sequence ID" value="SDN10768.1"/>
    <property type="molecule type" value="Genomic_DNA"/>
</dbReference>
<name>A0A1G9YNM3_9FIRM</name>
<proteinExistence type="inferred from homology"/>
<dbReference type="GO" id="GO:0045493">
    <property type="term" value="P:xylan catabolic process"/>
    <property type="evidence" value="ECO:0007669"/>
    <property type="project" value="UniProtKB-KW"/>
</dbReference>
<keyword evidence="2" id="KW-0858">Xylan degradation</keyword>
<gene>
    <name evidence="8" type="ORF">SAMN05216544_1868</name>
</gene>
<organism evidence="8 9">
    <name type="scientific">Lachnospira pectinoschiza</name>
    <dbReference type="NCBI Taxonomy" id="28052"/>
    <lineage>
        <taxon>Bacteria</taxon>
        <taxon>Bacillati</taxon>
        <taxon>Bacillota</taxon>
        <taxon>Clostridia</taxon>
        <taxon>Lachnospirales</taxon>
        <taxon>Lachnospiraceae</taxon>
        <taxon>Lachnospira</taxon>
    </lineage>
</organism>
<dbReference type="InterPro" id="IPR052176">
    <property type="entry name" value="Glycosyl_Hydrlase_43_Enz"/>
</dbReference>
<keyword evidence="9" id="KW-1185">Reference proteome</keyword>
<keyword evidence="2" id="KW-0624">Polysaccharide degradation</keyword>
<evidence type="ECO:0000256" key="4">
    <source>
        <dbReference type="ARBA" id="ARBA00023277"/>
    </source>
</evidence>
<dbReference type="SUPFAM" id="SSF75005">
    <property type="entry name" value="Arabinanase/levansucrase/invertase"/>
    <property type="match status" value="1"/>
</dbReference>
<sequence>MKEAVNPFLPSYEYVPDGEPHIFGDRVYLYGSHDKFGGKDYCENDYVCWSASIDNLANWRYEGVIYRKEDDPKQVDRKILFAPDVIKGKDGRFYLYYSLAHSSIISVAVCNEPAGKYSYLGDVSLADGRVYGTKAGDYYQFDPAVFMDDDGEIYLYSGFCPRQEEDELGRKYVGCHVSKIEDDYLTMKSEPVVVINRKDDFYDETRYFEAPSMRKFGDNYYLIYSVRLGGLHYMMSKYPDRDFVYKGRLHSTSDVGINGYTADKPAYPNGNTHGSLIKIKNQYYIFDHRYSNASSYSRQAVAEKIYMADDGSFKQVEATSCGLNDGPLKVKGTISSYIACNLIDGINYKEKEEKALNSLRISQDGPDREVGEDQYVSHIHNTCVIGYKYFELPASTATTTLTNFSKSTNMTLNLTIRGEAKGKFNIKLIYKNSTYENVNICFELNCKNETWTSFNTDKFPLIEGEIFAIFFKYEGEGEFEFKDFSFKKV</sequence>
<evidence type="ECO:0000256" key="3">
    <source>
        <dbReference type="ARBA" id="ARBA00022801"/>
    </source>
</evidence>
<evidence type="ECO:0000256" key="5">
    <source>
        <dbReference type="ARBA" id="ARBA00023295"/>
    </source>
</evidence>
<evidence type="ECO:0000256" key="2">
    <source>
        <dbReference type="ARBA" id="ARBA00022651"/>
    </source>
</evidence>
<protein>
    <submittedName>
        <fullName evidence="8">Glycosyl hydrolases family 43</fullName>
    </submittedName>
</protein>
<evidence type="ECO:0000256" key="6">
    <source>
        <dbReference type="PIRSR" id="PIRSR606710-2"/>
    </source>
</evidence>
<evidence type="ECO:0000256" key="1">
    <source>
        <dbReference type="ARBA" id="ARBA00009865"/>
    </source>
</evidence>
<dbReference type="InterPro" id="IPR006710">
    <property type="entry name" value="Glyco_hydro_43"/>
</dbReference>
<accession>A0A1G9YNM3</accession>
<evidence type="ECO:0000313" key="9">
    <source>
        <dbReference type="Proteomes" id="UP000187651"/>
    </source>
</evidence>